<feature type="region of interest" description="Disordered" evidence="2">
    <location>
        <begin position="341"/>
        <end position="375"/>
    </location>
</feature>
<name>A0A660KZU9_9BACL</name>
<evidence type="ECO:0000313" key="6">
    <source>
        <dbReference type="Proteomes" id="UP000267019"/>
    </source>
</evidence>
<evidence type="ECO:0000256" key="2">
    <source>
        <dbReference type="SAM" id="MobiDB-lite"/>
    </source>
</evidence>
<accession>A0A660KZU9</accession>
<keyword evidence="6" id="KW-1185">Reference proteome</keyword>
<dbReference type="SUPFAM" id="SSF53807">
    <property type="entry name" value="Helical backbone' metal receptor"/>
    <property type="match status" value="1"/>
</dbReference>
<dbReference type="Proteomes" id="UP000267019">
    <property type="component" value="Unassembled WGS sequence"/>
</dbReference>
<dbReference type="PANTHER" id="PTHR30535:SF34">
    <property type="entry name" value="MOLYBDATE-BINDING PROTEIN MOLA"/>
    <property type="match status" value="1"/>
</dbReference>
<feature type="domain" description="Fe/B12 periplasmic-binding" evidence="4">
    <location>
        <begin position="79"/>
        <end position="339"/>
    </location>
</feature>
<evidence type="ECO:0000259" key="4">
    <source>
        <dbReference type="PROSITE" id="PS50983"/>
    </source>
</evidence>
<feature type="chain" id="PRO_5025040592" evidence="3">
    <location>
        <begin position="31"/>
        <end position="375"/>
    </location>
</feature>
<comment type="similarity">
    <text evidence="1">Belongs to the bacterial solute-binding protein 8 family.</text>
</comment>
<dbReference type="OrthoDB" id="9787830at2"/>
<feature type="signal peptide" evidence="3">
    <location>
        <begin position="1"/>
        <end position="30"/>
    </location>
</feature>
<dbReference type="AlphaFoldDB" id="A0A660KZU9"/>
<evidence type="ECO:0000256" key="3">
    <source>
        <dbReference type="SAM" id="SignalP"/>
    </source>
</evidence>
<sequence length="375" mass="39317">MVREKKRRGNVARALVWVLVVFFVASLAFAGGCGKGAQTAEEPKKPEGQTEQASASKSEKIVVRDGTGREVAFDAPVRRVAALVTGDLEVAAKLGAEIVGRPTSYMAPPAGLEQVPQIGSPPGMGSGPDFEKIFEIRPELLLGPASLRAHLAQLEDKGIKVLLFQPRSVEDVKLEILTVGKVLGKEDEAKKLVGEIDSKIAALRGKVSGKRVLVVWGAPGTYLAALPSSVLGDYLTILGSENVAKDFPPLPDRPTFASLSPELVVDKDPEVILLAAHGRPDEVRQNFLKDMESHPAWRNVKAVKENRVYVLPPEFTTMNPGPKVADALALFADALEGKLPVSAPAGGHPGGAPPGGSGGHPGGAPPSGSGGHPGR</sequence>
<comment type="caution">
    <text evidence="5">The sequence shown here is derived from an EMBL/GenBank/DDBJ whole genome shotgun (WGS) entry which is preliminary data.</text>
</comment>
<proteinExistence type="inferred from homology"/>
<dbReference type="Gene3D" id="3.40.50.1980">
    <property type="entry name" value="Nitrogenase molybdenum iron protein domain"/>
    <property type="match status" value="2"/>
</dbReference>
<dbReference type="Pfam" id="PF01497">
    <property type="entry name" value="Peripla_BP_2"/>
    <property type="match status" value="1"/>
</dbReference>
<dbReference type="GO" id="GO:0071281">
    <property type="term" value="P:cellular response to iron ion"/>
    <property type="evidence" value="ECO:0007669"/>
    <property type="project" value="TreeGrafter"/>
</dbReference>
<dbReference type="RefSeq" id="WP_121444867.1">
    <property type="nucleotide sequence ID" value="NZ_RBIJ01000006.1"/>
</dbReference>
<dbReference type="InterPro" id="IPR050902">
    <property type="entry name" value="ABC_Transporter_SBP"/>
</dbReference>
<dbReference type="PROSITE" id="PS51257">
    <property type="entry name" value="PROKAR_LIPOPROTEIN"/>
    <property type="match status" value="1"/>
</dbReference>
<evidence type="ECO:0000313" key="5">
    <source>
        <dbReference type="EMBL" id="RKQ83600.1"/>
    </source>
</evidence>
<evidence type="ECO:0000256" key="1">
    <source>
        <dbReference type="ARBA" id="ARBA00008814"/>
    </source>
</evidence>
<protein>
    <submittedName>
        <fullName evidence="5">Iron complex transport system substrate-binding protein</fullName>
    </submittedName>
</protein>
<dbReference type="PROSITE" id="PS50983">
    <property type="entry name" value="FE_B12_PBP"/>
    <property type="match status" value="1"/>
</dbReference>
<keyword evidence="3" id="KW-0732">Signal</keyword>
<dbReference type="PANTHER" id="PTHR30535">
    <property type="entry name" value="VITAMIN B12-BINDING PROTEIN"/>
    <property type="match status" value="1"/>
</dbReference>
<organism evidence="5 6">
    <name type="scientific">Brockia lithotrophica</name>
    <dbReference type="NCBI Taxonomy" id="933949"/>
    <lineage>
        <taxon>Bacteria</taxon>
        <taxon>Bacillati</taxon>
        <taxon>Bacillota</taxon>
        <taxon>Bacilli</taxon>
        <taxon>Bacillales</taxon>
        <taxon>Bacillales Family X. Incertae Sedis</taxon>
        <taxon>Brockia</taxon>
    </lineage>
</organism>
<feature type="compositionally biased region" description="Gly residues" evidence="2">
    <location>
        <begin position="347"/>
        <end position="362"/>
    </location>
</feature>
<dbReference type="EMBL" id="RBIJ01000006">
    <property type="protein sequence ID" value="RKQ83600.1"/>
    <property type="molecule type" value="Genomic_DNA"/>
</dbReference>
<gene>
    <name evidence="5" type="ORF">C7438_1630</name>
</gene>
<reference evidence="5 6" key="1">
    <citation type="submission" date="2018-10" db="EMBL/GenBank/DDBJ databases">
        <title>Genomic Encyclopedia of Type Strains, Phase IV (KMG-IV): sequencing the most valuable type-strain genomes for metagenomic binning, comparative biology and taxonomic classification.</title>
        <authorList>
            <person name="Goeker M."/>
        </authorList>
    </citation>
    <scope>NUCLEOTIDE SEQUENCE [LARGE SCALE GENOMIC DNA]</scope>
    <source>
        <strain evidence="5 6">DSM 22653</strain>
    </source>
</reference>
<dbReference type="InterPro" id="IPR002491">
    <property type="entry name" value="ABC_transptr_periplasmic_BD"/>
</dbReference>
<feature type="region of interest" description="Disordered" evidence="2">
    <location>
        <begin position="35"/>
        <end position="61"/>
    </location>
</feature>